<organism evidence="2 3">
    <name type="scientific">Alsobacter metallidurans</name>
    <dbReference type="NCBI Taxonomy" id="340221"/>
    <lineage>
        <taxon>Bacteria</taxon>
        <taxon>Pseudomonadati</taxon>
        <taxon>Pseudomonadota</taxon>
        <taxon>Alphaproteobacteria</taxon>
        <taxon>Hyphomicrobiales</taxon>
        <taxon>Alsobacteraceae</taxon>
        <taxon>Alsobacter</taxon>
    </lineage>
</organism>
<dbReference type="AlphaFoldDB" id="A0A917I4Y4"/>
<comment type="caution">
    <text evidence="2">The sequence shown here is derived from an EMBL/GenBank/DDBJ whole genome shotgun (WGS) entry which is preliminary data.</text>
</comment>
<keyword evidence="1" id="KW-0472">Membrane</keyword>
<gene>
    <name evidence="2" type="ORF">GCM10007036_14630</name>
</gene>
<name>A0A917I4Y4_9HYPH</name>
<protein>
    <submittedName>
        <fullName evidence="2">Uncharacterized protein</fullName>
    </submittedName>
</protein>
<reference evidence="2" key="2">
    <citation type="submission" date="2020-09" db="EMBL/GenBank/DDBJ databases">
        <authorList>
            <person name="Sun Q."/>
            <person name="Zhou Y."/>
        </authorList>
    </citation>
    <scope>NUCLEOTIDE SEQUENCE</scope>
    <source>
        <strain evidence="2">CGMCC 1.12214</strain>
    </source>
</reference>
<keyword evidence="3" id="KW-1185">Reference proteome</keyword>
<keyword evidence="1" id="KW-1133">Transmembrane helix</keyword>
<evidence type="ECO:0000313" key="3">
    <source>
        <dbReference type="Proteomes" id="UP000603912"/>
    </source>
</evidence>
<dbReference type="EMBL" id="BMES01000001">
    <property type="protein sequence ID" value="GGH14968.1"/>
    <property type="molecule type" value="Genomic_DNA"/>
</dbReference>
<accession>A0A917I4Y4</accession>
<reference evidence="2" key="1">
    <citation type="journal article" date="2014" name="Int. J. Syst. Evol. Microbiol.">
        <title>Complete genome sequence of Corynebacterium casei LMG S-19264T (=DSM 44701T), isolated from a smear-ripened cheese.</title>
        <authorList>
            <consortium name="US DOE Joint Genome Institute (JGI-PGF)"/>
            <person name="Walter F."/>
            <person name="Albersmeier A."/>
            <person name="Kalinowski J."/>
            <person name="Ruckert C."/>
        </authorList>
    </citation>
    <scope>NUCLEOTIDE SEQUENCE</scope>
    <source>
        <strain evidence="2">CGMCC 1.12214</strain>
    </source>
</reference>
<keyword evidence="1" id="KW-0812">Transmembrane</keyword>
<dbReference type="RefSeq" id="WP_188516997.1">
    <property type="nucleotide sequence ID" value="NZ_BMES01000001.1"/>
</dbReference>
<evidence type="ECO:0000313" key="2">
    <source>
        <dbReference type="EMBL" id="GGH14968.1"/>
    </source>
</evidence>
<sequence length="224" mass="23345">MSWFPDRKVLAGGFGGIVAWLLTLVLARYGIPLTPEMQTMITTGVGMLLAYAVPPAQRDIIRHLNDELVAIAAAKADIPVTPAKAAASINVVAKRIAPALVMFCALGLVLVSLSACQSASESAKPQLAAVVQNVEHMTPQQKYEVACNAAEGLHFAYLSFVAPKQKPATNAQELAAYEAVQAVCATKPENYATGMVAMLAAVNAYKQCAATYKALAAASPGSGA</sequence>
<feature type="transmembrane region" description="Helical" evidence="1">
    <location>
        <begin position="9"/>
        <end position="31"/>
    </location>
</feature>
<dbReference type="Proteomes" id="UP000603912">
    <property type="component" value="Unassembled WGS sequence"/>
</dbReference>
<proteinExistence type="predicted"/>
<evidence type="ECO:0000256" key="1">
    <source>
        <dbReference type="SAM" id="Phobius"/>
    </source>
</evidence>